<dbReference type="AlphaFoldDB" id="A0AAW6BIZ3"/>
<evidence type="ECO:0000259" key="2">
    <source>
        <dbReference type="Pfam" id="PF18413"/>
    </source>
</evidence>
<dbReference type="InterPro" id="IPR041079">
    <property type="entry name" value="Neuraminidase-like"/>
</dbReference>
<organism evidence="3 4">
    <name type="scientific">Photorhabdus bodei</name>
    <dbReference type="NCBI Taxonomy" id="2029681"/>
    <lineage>
        <taxon>Bacteria</taxon>
        <taxon>Pseudomonadati</taxon>
        <taxon>Pseudomonadota</taxon>
        <taxon>Gammaproteobacteria</taxon>
        <taxon>Enterobacterales</taxon>
        <taxon>Morganellaceae</taxon>
        <taxon>Photorhabdus</taxon>
    </lineage>
</organism>
<name>A0AAW6BIZ3_9GAMM</name>
<dbReference type="RefSeq" id="WP_271866988.1">
    <property type="nucleotide sequence ID" value="NZ_JAQMFO010000025.1"/>
</dbReference>
<proteinExistence type="predicted"/>
<protein>
    <submittedName>
        <fullName evidence="3">Neuraminidase-like domain-containing protein</fullName>
    </submittedName>
</protein>
<reference evidence="3" key="1">
    <citation type="submission" date="2023-01" db="EMBL/GenBank/DDBJ databases">
        <title>Genome sequencing of Photorhabdus bodei 09-20.</title>
        <authorList>
            <person name="Kalindamar S."/>
            <person name="Kumru S."/>
        </authorList>
    </citation>
    <scope>NUCLEOTIDE SEQUENCE</scope>
    <source>
        <strain evidence="3">09-20</strain>
    </source>
</reference>
<accession>A0AAW6BIZ3</accession>
<evidence type="ECO:0000256" key="1">
    <source>
        <dbReference type="ARBA" id="ARBA00023026"/>
    </source>
</evidence>
<dbReference type="Pfam" id="PF03538">
    <property type="entry name" value="VRP1"/>
    <property type="match status" value="1"/>
</dbReference>
<gene>
    <name evidence="3" type="ORF">PH362_16475</name>
</gene>
<sequence>MHLEIHWVYEARILKRANPQLQNAVHLGITLPHAELRSYNNEFGSRASQYVAPGSVSSMFSPAAYLTELYREARNLHASDSVYHLDERRPDLQSMELNQQNMDTELSTLSLSNEILLKGIKANKSNLDSDTKVMEMLSTFRPSGTIPYHDAYENVRKAIQLQDPKLEQFQKSPAVAGLMHQASLLGINNSISPELLNILTEEITEANADEIYKKNFGDIDPTWLAMPEYLKSYYNFSDEELSQFIHKYPNNELNAQKIHLLKINKIILLSRAVNLPILKIDEIVPEQNITPTILGKIFLVKYYMQKYNIDTENSLILCNAPISQYSYTQWISRCIAAARERIPGSIDNYVTGVRECSQQRSNLKDDGYNKRYSTWAGISQLIYYPENYIDPTMRIGQTKMMDTLLQSVSQSQLNADTVEDAFKSYLTSFEQVANLEVISAYHDNVNNDQGLTYFIGHSKTEVNQYYWRSVDHSKFNDGKFSANAWSEWNKIDCAINPYQSTIRPVIYKSRLYLIWLEQKETAKQDKDNKVITDYHYELKLAHIRYDGTWNVPITFDVNEKILALELTKSQAPGLYCAGYQGEDTLLVMFYSKKEKLDDYKTAPMQGLYIFSDMSSKDMTNEQCNSYRNNGYTHFDTNSIIRINNRYAEDYEIPSLMNHSNSHDWGKYNLSQVYGGSIVINYTVASSDLKINISPKLRIIHDGKEGRERIQCNLIKKYGKLGDKFIIYTNINKNPNHSKNEKLIYPVYQYRNNEKGRLLFYRSNTTGTVRAWFPTTKEEITTTTSSNQDCIIDKINNTDLFKSYFYTRHLSSCLFVGCTRSPRSHSYLCSRGFTPLPSRCILKSIGYIWKIKKARLPPILVDQ</sequence>
<dbReference type="Proteomes" id="UP001212996">
    <property type="component" value="Unassembled WGS sequence"/>
</dbReference>
<keyword evidence="1" id="KW-0843">Virulence</keyword>
<comment type="caution">
    <text evidence="3">The sequence shown here is derived from an EMBL/GenBank/DDBJ whole genome shotgun (WGS) entry which is preliminary data.</text>
</comment>
<dbReference type="InterPro" id="IPR018003">
    <property type="entry name" value="Insecticidal_toxin/plasmid_vir"/>
</dbReference>
<dbReference type="Pfam" id="PF18413">
    <property type="entry name" value="Neuraminidase"/>
    <property type="match status" value="1"/>
</dbReference>
<feature type="domain" description="Neuraminidase-like" evidence="2">
    <location>
        <begin position="435"/>
        <end position="592"/>
    </location>
</feature>
<dbReference type="EMBL" id="JAQMFO010000025">
    <property type="protein sequence ID" value="MDB6373483.1"/>
    <property type="molecule type" value="Genomic_DNA"/>
</dbReference>
<evidence type="ECO:0000313" key="3">
    <source>
        <dbReference type="EMBL" id="MDB6373483.1"/>
    </source>
</evidence>
<evidence type="ECO:0000313" key="4">
    <source>
        <dbReference type="Proteomes" id="UP001212996"/>
    </source>
</evidence>